<dbReference type="InterPro" id="IPR006119">
    <property type="entry name" value="Resolv_N"/>
</dbReference>
<organism evidence="2 3">
    <name type="scientific">Mesorhizobium loti R88b</name>
    <dbReference type="NCBI Taxonomy" id="935548"/>
    <lineage>
        <taxon>Bacteria</taxon>
        <taxon>Pseudomonadati</taxon>
        <taxon>Pseudomonadota</taxon>
        <taxon>Alphaproteobacteria</taxon>
        <taxon>Hyphomicrobiales</taxon>
        <taxon>Phyllobacteriaceae</taxon>
        <taxon>Mesorhizobium</taxon>
    </lineage>
</organism>
<dbReference type="SMART" id="SM00857">
    <property type="entry name" value="Resolvase"/>
    <property type="match status" value="1"/>
</dbReference>
<evidence type="ECO:0000259" key="1">
    <source>
        <dbReference type="PROSITE" id="PS51736"/>
    </source>
</evidence>
<dbReference type="SUPFAM" id="SSF53041">
    <property type="entry name" value="Resolvase-like"/>
    <property type="match status" value="1"/>
</dbReference>
<proteinExistence type="predicted"/>
<dbReference type="RefSeq" id="WP_051429736.1">
    <property type="nucleotide sequence ID" value="NZ_CP033367.1"/>
</dbReference>
<dbReference type="AlphaFoldDB" id="A0A6M7WFF2"/>
<dbReference type="PANTHER" id="PTHR30461">
    <property type="entry name" value="DNA-INVERTASE FROM LAMBDOID PROPHAGE"/>
    <property type="match status" value="1"/>
</dbReference>
<dbReference type="PROSITE" id="PS51736">
    <property type="entry name" value="RECOMBINASES_3"/>
    <property type="match status" value="1"/>
</dbReference>
<dbReference type="CDD" id="cd00338">
    <property type="entry name" value="Ser_Recombinase"/>
    <property type="match status" value="1"/>
</dbReference>
<feature type="domain" description="Resolvase/invertase-type recombinase catalytic" evidence="1">
    <location>
        <begin position="3"/>
        <end position="153"/>
    </location>
</feature>
<name>A0A6M7WFF2_RHILI</name>
<dbReference type="Proteomes" id="UP000503017">
    <property type="component" value="Chromosome"/>
</dbReference>
<dbReference type="GO" id="GO:0000150">
    <property type="term" value="F:DNA strand exchange activity"/>
    <property type="evidence" value="ECO:0007669"/>
    <property type="project" value="InterPro"/>
</dbReference>
<accession>A0A6M7WFF2</accession>
<dbReference type="Gene3D" id="3.40.50.1390">
    <property type="entry name" value="Resolvase, N-terminal catalytic domain"/>
    <property type="match status" value="1"/>
</dbReference>
<dbReference type="EMBL" id="CP033367">
    <property type="protein sequence ID" value="QKD00787.1"/>
    <property type="molecule type" value="Genomic_DNA"/>
</dbReference>
<dbReference type="InterPro" id="IPR050639">
    <property type="entry name" value="SSR_resolvase"/>
</dbReference>
<dbReference type="GO" id="GO:0003677">
    <property type="term" value="F:DNA binding"/>
    <property type="evidence" value="ECO:0007669"/>
    <property type="project" value="InterPro"/>
</dbReference>
<dbReference type="PANTHER" id="PTHR30461:SF23">
    <property type="entry name" value="DNA RECOMBINASE-RELATED"/>
    <property type="match status" value="1"/>
</dbReference>
<dbReference type="InterPro" id="IPR036162">
    <property type="entry name" value="Resolvase-like_N_sf"/>
</dbReference>
<sequence>MTTAVAYLRTSSRTNVDGDSAPRQLQAIEDYAKRNGLKVVDRFHDAAVSGADPIDTRPGFQDLLEYMAGNGARVILIENASRFARDLAVQIAGHKLLQGLGYELIPVDAPDSFTNDTPTAGMVRQILGAVAEFEKAQLVAKLRGARDRASKAAGRRVEGNHGYRVDKPDLIKEAKRLARKSPKTGKARSLREIAGELAKIGYTTATGQPFSASQVQRLIDAV</sequence>
<reference evidence="2 3" key="1">
    <citation type="submission" date="2018-10" db="EMBL/GenBank/DDBJ databases">
        <authorList>
            <person name="Perry B.J."/>
            <person name="Sullivan J.T."/>
            <person name="Murphy R.J.T."/>
            <person name="Ramsay J.P."/>
            <person name="Ronson C.W."/>
        </authorList>
    </citation>
    <scope>NUCLEOTIDE SEQUENCE [LARGE SCALE GENOMIC DNA]</scope>
    <source>
        <strain evidence="2 3">R88b</strain>
    </source>
</reference>
<protein>
    <submittedName>
        <fullName evidence="2">Recombinase family protein</fullName>
    </submittedName>
</protein>
<evidence type="ECO:0000313" key="2">
    <source>
        <dbReference type="EMBL" id="QKD00787.1"/>
    </source>
</evidence>
<dbReference type="Pfam" id="PF00239">
    <property type="entry name" value="Resolvase"/>
    <property type="match status" value="1"/>
</dbReference>
<gene>
    <name evidence="2" type="ORF">EB235_04200</name>
</gene>
<evidence type="ECO:0000313" key="3">
    <source>
        <dbReference type="Proteomes" id="UP000503017"/>
    </source>
</evidence>